<comment type="caution">
    <text evidence="1">The sequence shown here is derived from an EMBL/GenBank/DDBJ whole genome shotgun (WGS) entry which is preliminary data.</text>
</comment>
<keyword evidence="2" id="KW-1185">Reference proteome</keyword>
<protein>
    <submittedName>
        <fullName evidence="1">Uncharacterized protein</fullName>
    </submittedName>
</protein>
<dbReference type="Proteomes" id="UP000820818">
    <property type="component" value="Unassembled WGS sequence"/>
</dbReference>
<evidence type="ECO:0000313" key="2">
    <source>
        <dbReference type="Proteomes" id="UP000820818"/>
    </source>
</evidence>
<reference evidence="1" key="1">
    <citation type="submission" date="2022-05" db="EMBL/GenBank/DDBJ databases">
        <title>A multi-omics perspective on studying reproductive biology in Daphnia sinensis.</title>
        <authorList>
            <person name="Jia J."/>
        </authorList>
    </citation>
    <scope>NUCLEOTIDE SEQUENCE</scope>
    <source>
        <strain evidence="1">WSL</strain>
    </source>
</reference>
<dbReference type="EMBL" id="WJBH02000290">
    <property type="protein sequence ID" value="KAI9549690.1"/>
    <property type="molecule type" value="Genomic_DNA"/>
</dbReference>
<evidence type="ECO:0000313" key="1">
    <source>
        <dbReference type="EMBL" id="KAI9549690.1"/>
    </source>
</evidence>
<name>A0AAD5PNK7_9CRUS</name>
<accession>A0AAD5PNK7</accession>
<dbReference type="AlphaFoldDB" id="A0AAD5PNK7"/>
<sequence>MEAATTHAMFNVNRASMGSMSTISKMEVALASITDIPNPTSVHCLLRVLHGRLDGSLRSLQYGPFPLGTITVDSDHSGHPRVAVLFSHAPNQPDVEIELVNYTPDSTADTGYMLSVTATNGPSGDFSFIANMEYENGALVPEDSSVSIAHADLNVLDGCDLSLFQEDMALTFFGITQPAQ</sequence>
<organism evidence="1 2">
    <name type="scientific">Daphnia sinensis</name>
    <dbReference type="NCBI Taxonomy" id="1820382"/>
    <lineage>
        <taxon>Eukaryota</taxon>
        <taxon>Metazoa</taxon>
        <taxon>Ecdysozoa</taxon>
        <taxon>Arthropoda</taxon>
        <taxon>Crustacea</taxon>
        <taxon>Branchiopoda</taxon>
        <taxon>Diplostraca</taxon>
        <taxon>Cladocera</taxon>
        <taxon>Anomopoda</taxon>
        <taxon>Daphniidae</taxon>
        <taxon>Daphnia</taxon>
        <taxon>Daphnia similis group</taxon>
    </lineage>
</organism>
<proteinExistence type="predicted"/>
<gene>
    <name evidence="1" type="ORF">GHT06_003876</name>
</gene>